<dbReference type="Proteomes" id="UP000469346">
    <property type="component" value="Unassembled WGS sequence"/>
</dbReference>
<reference evidence="6 7" key="1">
    <citation type="submission" date="2020-02" db="EMBL/GenBank/DDBJ databases">
        <title>Comparative genomics of sulfur disproportionating microorganisms.</title>
        <authorList>
            <person name="Ward L.M."/>
            <person name="Bertran E."/>
            <person name="Johnston D.T."/>
        </authorList>
    </citation>
    <scope>NUCLEOTIDE SEQUENCE [LARGE SCALE GENOMIC DNA]</scope>
    <source>
        <strain evidence="6 7">DSM 100025</strain>
    </source>
</reference>
<dbReference type="GO" id="GO:0016887">
    <property type="term" value="F:ATP hydrolysis activity"/>
    <property type="evidence" value="ECO:0007669"/>
    <property type="project" value="InterPro"/>
</dbReference>
<dbReference type="GO" id="GO:0005524">
    <property type="term" value="F:ATP binding"/>
    <property type="evidence" value="ECO:0007669"/>
    <property type="project" value="UniProtKB-KW"/>
</dbReference>
<evidence type="ECO:0000313" key="7">
    <source>
        <dbReference type="Proteomes" id="UP000469346"/>
    </source>
</evidence>
<feature type="domain" description="ABC transporter" evidence="5">
    <location>
        <begin position="2"/>
        <end position="232"/>
    </location>
</feature>
<dbReference type="CDD" id="cd03255">
    <property type="entry name" value="ABC_MJ0796_LolCDE_FtsE"/>
    <property type="match status" value="1"/>
</dbReference>
<dbReference type="Pfam" id="PF00005">
    <property type="entry name" value="ABC_tran"/>
    <property type="match status" value="1"/>
</dbReference>
<gene>
    <name evidence="6" type="ORF">G3N55_07995</name>
</gene>
<keyword evidence="3" id="KW-0547">Nucleotide-binding</keyword>
<dbReference type="InterPro" id="IPR003593">
    <property type="entry name" value="AAA+_ATPase"/>
</dbReference>
<comment type="similarity">
    <text evidence="1">Belongs to the ABC transporter superfamily.</text>
</comment>
<dbReference type="SUPFAM" id="SSF52540">
    <property type="entry name" value="P-loop containing nucleoside triphosphate hydrolases"/>
    <property type="match status" value="1"/>
</dbReference>
<dbReference type="SMART" id="SM00382">
    <property type="entry name" value="AAA"/>
    <property type="match status" value="1"/>
</dbReference>
<evidence type="ECO:0000313" key="6">
    <source>
        <dbReference type="EMBL" id="NDY42782.1"/>
    </source>
</evidence>
<keyword evidence="2" id="KW-0813">Transport</keyword>
<dbReference type="GO" id="GO:0022857">
    <property type="term" value="F:transmembrane transporter activity"/>
    <property type="evidence" value="ECO:0007669"/>
    <property type="project" value="UniProtKB-ARBA"/>
</dbReference>
<sequence>MSGLAKSFVADGHELEVLRGLSFTIHPGEAVGVVGASGVGKTTLLHILGTLEQPTAGEVRHFGEDVFAWDDTRLSRFRNRRIGFVFQFHHLLPEFTAVENVMMPGLIAGLPRAEIRRRAEAVLAAMGLAGRMDHRVGRLSGGEQQRVALARAVVLEPPLLLADEPTGNLDERTGRQVEDLLFALNRDRGVTLVVVTHNLSFARRMDRCLGLTEGRAVELAPGELAAFGVGRAEGA</sequence>
<dbReference type="FunFam" id="3.40.50.300:FF:000032">
    <property type="entry name" value="Export ABC transporter ATP-binding protein"/>
    <property type="match status" value="1"/>
</dbReference>
<keyword evidence="7" id="KW-1185">Reference proteome</keyword>
<dbReference type="Gene3D" id="3.40.50.300">
    <property type="entry name" value="P-loop containing nucleotide triphosphate hydrolases"/>
    <property type="match status" value="1"/>
</dbReference>
<dbReference type="InterPro" id="IPR003439">
    <property type="entry name" value="ABC_transporter-like_ATP-bd"/>
</dbReference>
<evidence type="ECO:0000256" key="3">
    <source>
        <dbReference type="ARBA" id="ARBA00022741"/>
    </source>
</evidence>
<comment type="caution">
    <text evidence="6">The sequence shown here is derived from an EMBL/GenBank/DDBJ whole genome shotgun (WGS) entry which is preliminary data.</text>
</comment>
<name>A0A6N9TNA3_DISTH</name>
<dbReference type="PROSITE" id="PS00211">
    <property type="entry name" value="ABC_TRANSPORTER_1"/>
    <property type="match status" value="1"/>
</dbReference>
<accession>A0A6N9TNA3</accession>
<evidence type="ECO:0000256" key="1">
    <source>
        <dbReference type="ARBA" id="ARBA00005417"/>
    </source>
</evidence>
<dbReference type="PANTHER" id="PTHR24220">
    <property type="entry name" value="IMPORT ATP-BINDING PROTEIN"/>
    <property type="match status" value="1"/>
</dbReference>
<protein>
    <submittedName>
        <fullName evidence="6">ABC transporter ATP-binding protein</fullName>
    </submittedName>
</protein>
<dbReference type="RefSeq" id="WP_163298922.1">
    <property type="nucleotide sequence ID" value="NZ_JAAGRR010000085.1"/>
</dbReference>
<proteinExistence type="inferred from homology"/>
<dbReference type="EMBL" id="JAAGRR010000085">
    <property type="protein sequence ID" value="NDY42782.1"/>
    <property type="molecule type" value="Genomic_DNA"/>
</dbReference>
<keyword evidence="4 6" id="KW-0067">ATP-binding</keyword>
<dbReference type="PROSITE" id="PS50893">
    <property type="entry name" value="ABC_TRANSPORTER_2"/>
    <property type="match status" value="1"/>
</dbReference>
<dbReference type="InterPro" id="IPR017871">
    <property type="entry name" value="ABC_transporter-like_CS"/>
</dbReference>
<dbReference type="InterPro" id="IPR027417">
    <property type="entry name" value="P-loop_NTPase"/>
</dbReference>
<dbReference type="PANTHER" id="PTHR24220:SF689">
    <property type="entry name" value="LIPOPROTEIN-RELEASING SYSTEM ATP-BINDING PROTEIN LOLD"/>
    <property type="match status" value="1"/>
</dbReference>
<evidence type="ECO:0000256" key="2">
    <source>
        <dbReference type="ARBA" id="ARBA00022448"/>
    </source>
</evidence>
<dbReference type="GO" id="GO:0005886">
    <property type="term" value="C:plasma membrane"/>
    <property type="evidence" value="ECO:0007669"/>
    <property type="project" value="TreeGrafter"/>
</dbReference>
<dbReference type="InterPro" id="IPR015854">
    <property type="entry name" value="ABC_transpr_LolD-like"/>
</dbReference>
<dbReference type="AlphaFoldDB" id="A0A6N9TNA3"/>
<evidence type="ECO:0000256" key="4">
    <source>
        <dbReference type="ARBA" id="ARBA00022840"/>
    </source>
</evidence>
<dbReference type="GO" id="GO:0098796">
    <property type="term" value="C:membrane protein complex"/>
    <property type="evidence" value="ECO:0007669"/>
    <property type="project" value="UniProtKB-ARBA"/>
</dbReference>
<dbReference type="InterPro" id="IPR017911">
    <property type="entry name" value="MacB-like_ATP-bd"/>
</dbReference>
<evidence type="ECO:0000259" key="5">
    <source>
        <dbReference type="PROSITE" id="PS50893"/>
    </source>
</evidence>
<organism evidence="6 7">
    <name type="scientific">Dissulfurirhabdus thermomarina</name>
    <dbReference type="NCBI Taxonomy" id="1765737"/>
    <lineage>
        <taxon>Bacteria</taxon>
        <taxon>Deltaproteobacteria</taxon>
        <taxon>Dissulfurirhabdaceae</taxon>
        <taxon>Dissulfurirhabdus</taxon>
    </lineage>
</organism>